<dbReference type="GO" id="GO:0043565">
    <property type="term" value="F:sequence-specific DNA binding"/>
    <property type="evidence" value="ECO:0007669"/>
    <property type="project" value="TreeGrafter"/>
</dbReference>
<comment type="subcellular location">
    <subcellularLocation>
        <location evidence="1">Nucleus</location>
    </subcellularLocation>
</comment>
<evidence type="ECO:0000256" key="1">
    <source>
        <dbReference type="ARBA" id="ARBA00004123"/>
    </source>
</evidence>
<dbReference type="PANTHER" id="PTHR31945:SF20">
    <property type="entry name" value="TRANSCRIPTION FACTOR DYT1"/>
    <property type="match status" value="1"/>
</dbReference>
<feature type="domain" description="BHLH" evidence="7">
    <location>
        <begin position="29"/>
        <end position="72"/>
    </location>
</feature>
<keyword evidence="5" id="KW-0175">Coiled coil</keyword>
<protein>
    <recommendedName>
        <fullName evidence="7">BHLH domain-containing protein</fullName>
    </recommendedName>
</protein>
<evidence type="ECO:0000313" key="9">
    <source>
        <dbReference type="Proteomes" id="UP000077755"/>
    </source>
</evidence>
<keyword evidence="2" id="KW-0805">Transcription regulation</keyword>
<evidence type="ECO:0000256" key="6">
    <source>
        <dbReference type="SAM" id="MobiDB-lite"/>
    </source>
</evidence>
<organism evidence="8 9">
    <name type="scientific">Daucus carota subsp. sativus</name>
    <name type="common">Carrot</name>
    <dbReference type="NCBI Taxonomy" id="79200"/>
    <lineage>
        <taxon>Eukaryota</taxon>
        <taxon>Viridiplantae</taxon>
        <taxon>Streptophyta</taxon>
        <taxon>Embryophyta</taxon>
        <taxon>Tracheophyta</taxon>
        <taxon>Spermatophyta</taxon>
        <taxon>Magnoliopsida</taxon>
        <taxon>eudicotyledons</taxon>
        <taxon>Gunneridae</taxon>
        <taxon>Pentapetalae</taxon>
        <taxon>asterids</taxon>
        <taxon>campanulids</taxon>
        <taxon>Apiales</taxon>
        <taxon>Apiaceae</taxon>
        <taxon>Apioideae</taxon>
        <taxon>Scandiceae</taxon>
        <taxon>Daucinae</taxon>
        <taxon>Daucus</taxon>
        <taxon>Daucus sect. Daucus</taxon>
    </lineage>
</organism>
<keyword evidence="3" id="KW-0804">Transcription</keyword>
<dbReference type="InterPro" id="IPR051358">
    <property type="entry name" value="TF_AMS/ICE1/BHLH6-like"/>
</dbReference>
<evidence type="ECO:0000256" key="5">
    <source>
        <dbReference type="SAM" id="Coils"/>
    </source>
</evidence>
<feature type="region of interest" description="Disordered" evidence="6">
    <location>
        <begin position="1"/>
        <end position="29"/>
    </location>
</feature>
<proteinExistence type="predicted"/>
<dbReference type="Gene3D" id="4.10.280.10">
    <property type="entry name" value="Helix-loop-helix DNA-binding domain"/>
    <property type="match status" value="1"/>
</dbReference>
<evidence type="ECO:0000256" key="3">
    <source>
        <dbReference type="ARBA" id="ARBA00023163"/>
    </source>
</evidence>
<dbReference type="GO" id="GO:0046983">
    <property type="term" value="F:protein dimerization activity"/>
    <property type="evidence" value="ECO:0007669"/>
    <property type="project" value="InterPro"/>
</dbReference>
<dbReference type="Proteomes" id="UP000077755">
    <property type="component" value="Chromosome 1"/>
</dbReference>
<evidence type="ECO:0000259" key="7">
    <source>
        <dbReference type="SMART" id="SM00353"/>
    </source>
</evidence>
<dbReference type="GO" id="GO:0005634">
    <property type="term" value="C:nucleus"/>
    <property type="evidence" value="ECO:0007669"/>
    <property type="project" value="UniProtKB-SubCell"/>
</dbReference>
<dbReference type="EMBL" id="CP093343">
    <property type="protein sequence ID" value="WOG85356.1"/>
    <property type="molecule type" value="Genomic_DNA"/>
</dbReference>
<dbReference type="InterPro" id="IPR011598">
    <property type="entry name" value="bHLH_dom"/>
</dbReference>
<feature type="coiled-coil region" evidence="5">
    <location>
        <begin position="29"/>
        <end position="104"/>
    </location>
</feature>
<keyword evidence="4" id="KW-0539">Nucleus</keyword>
<dbReference type="PANTHER" id="PTHR31945">
    <property type="entry name" value="TRANSCRIPTION FACTOR SCREAM2-RELATED"/>
    <property type="match status" value="1"/>
</dbReference>
<evidence type="ECO:0000256" key="4">
    <source>
        <dbReference type="ARBA" id="ARBA00023242"/>
    </source>
</evidence>
<name>A0AAF0W9K7_DAUCS</name>
<sequence length="173" mass="19774">MAEEADFERKMGGGRDSDDDTEVFKSKNLQAERRRREKLSSRLLELRALMTKPTIITDAISYIHELKSRVQELSDQILAMEATINEHEQQMERSEVDVAQDMNNWGIEPEVKVSKIDTNKLWIKILFQKTRGGFTRIIEAMTVLGFVPADMSVTTSKGAVLLTSHVEVYLVEE</sequence>
<dbReference type="SMART" id="SM00353">
    <property type="entry name" value="HLH"/>
    <property type="match status" value="1"/>
</dbReference>
<dbReference type="GO" id="GO:0003700">
    <property type="term" value="F:DNA-binding transcription factor activity"/>
    <property type="evidence" value="ECO:0007669"/>
    <property type="project" value="TreeGrafter"/>
</dbReference>
<accession>A0AAF0W9K7</accession>
<dbReference type="SUPFAM" id="SSF47459">
    <property type="entry name" value="HLH, helix-loop-helix DNA-binding domain"/>
    <property type="match status" value="1"/>
</dbReference>
<reference evidence="8" key="1">
    <citation type="journal article" date="2016" name="Nat. Genet.">
        <title>A high-quality carrot genome assembly provides new insights into carotenoid accumulation and asterid genome evolution.</title>
        <authorList>
            <person name="Iorizzo M."/>
            <person name="Ellison S."/>
            <person name="Senalik D."/>
            <person name="Zeng P."/>
            <person name="Satapoomin P."/>
            <person name="Huang J."/>
            <person name="Bowman M."/>
            <person name="Iovene M."/>
            <person name="Sanseverino W."/>
            <person name="Cavagnaro P."/>
            <person name="Yildiz M."/>
            <person name="Macko-Podgorni A."/>
            <person name="Moranska E."/>
            <person name="Grzebelus E."/>
            <person name="Grzebelus D."/>
            <person name="Ashrafi H."/>
            <person name="Zheng Z."/>
            <person name="Cheng S."/>
            <person name="Spooner D."/>
            <person name="Van Deynze A."/>
            <person name="Simon P."/>
        </authorList>
    </citation>
    <scope>NUCLEOTIDE SEQUENCE</scope>
    <source>
        <tissue evidence="8">Leaf</tissue>
    </source>
</reference>
<keyword evidence="9" id="KW-1185">Reference proteome</keyword>
<evidence type="ECO:0000313" key="8">
    <source>
        <dbReference type="EMBL" id="WOG85356.1"/>
    </source>
</evidence>
<dbReference type="AlphaFoldDB" id="A0AAF0W9K7"/>
<reference evidence="8" key="2">
    <citation type="submission" date="2022-03" db="EMBL/GenBank/DDBJ databases">
        <title>Draft title - Genomic analysis of global carrot germplasm unveils the trajectory of domestication and the origin of high carotenoid orange carrot.</title>
        <authorList>
            <person name="Iorizzo M."/>
            <person name="Ellison S."/>
            <person name="Senalik D."/>
            <person name="Macko-Podgorni A."/>
            <person name="Grzebelus D."/>
            <person name="Bostan H."/>
            <person name="Rolling W."/>
            <person name="Curaba J."/>
            <person name="Simon P."/>
        </authorList>
    </citation>
    <scope>NUCLEOTIDE SEQUENCE</scope>
    <source>
        <tissue evidence="8">Leaf</tissue>
    </source>
</reference>
<gene>
    <name evidence="8" type="ORF">DCAR_0104544</name>
</gene>
<feature type="compositionally biased region" description="Basic and acidic residues" evidence="6">
    <location>
        <begin position="7"/>
        <end position="29"/>
    </location>
</feature>
<evidence type="ECO:0000256" key="2">
    <source>
        <dbReference type="ARBA" id="ARBA00023015"/>
    </source>
</evidence>
<dbReference type="InterPro" id="IPR036638">
    <property type="entry name" value="HLH_DNA-bd_sf"/>
</dbReference>